<accession>A0A6P1BC70</accession>
<sequence>MTAQITEKRLQDAIALVSEVIILHGEKYAPLLDRLEQELEAIKRYESPVSRAQRHLAQHGSGRRVIGPRNALAASRP</sequence>
<evidence type="ECO:0000313" key="3">
    <source>
        <dbReference type="Proteomes" id="UP000468531"/>
    </source>
</evidence>
<proteinExistence type="predicted"/>
<evidence type="ECO:0000256" key="1">
    <source>
        <dbReference type="SAM" id="MobiDB-lite"/>
    </source>
</evidence>
<keyword evidence="3" id="KW-1185">Reference proteome</keyword>
<evidence type="ECO:0000313" key="2">
    <source>
        <dbReference type="EMBL" id="NEU95082.1"/>
    </source>
</evidence>
<dbReference type="EMBL" id="VKHP01000009">
    <property type="protein sequence ID" value="NEU95082.1"/>
    <property type="molecule type" value="Genomic_DNA"/>
</dbReference>
<protein>
    <submittedName>
        <fullName evidence="2">Uncharacterized protein</fullName>
    </submittedName>
</protein>
<reference evidence="2 3" key="1">
    <citation type="journal article" date="2020" name="Arch. Microbiol.">
        <title>Bradyrhizobium uaiense sp. nov., a new highly efficient cowpea symbiont.</title>
        <authorList>
            <person name="Cabral Michel D."/>
            <person name="Azarias Guimaraes A."/>
            <person name="Martins da Costa E."/>
            <person name="Soares de Carvalho T."/>
            <person name="Balsanelli E."/>
            <person name="Willems A."/>
            <person name="Maltempi de Souza E."/>
            <person name="de Souza Moreira F.M."/>
        </authorList>
    </citation>
    <scope>NUCLEOTIDE SEQUENCE [LARGE SCALE GENOMIC DNA]</scope>
    <source>
        <strain evidence="2 3">UFLA 03-164</strain>
    </source>
</reference>
<name>A0A6P1BC70_9BRAD</name>
<feature type="region of interest" description="Disordered" evidence="1">
    <location>
        <begin position="54"/>
        <end position="77"/>
    </location>
</feature>
<organism evidence="2 3">
    <name type="scientific">Bradyrhizobium uaiense</name>
    <dbReference type="NCBI Taxonomy" id="2594946"/>
    <lineage>
        <taxon>Bacteria</taxon>
        <taxon>Pseudomonadati</taxon>
        <taxon>Pseudomonadota</taxon>
        <taxon>Alphaproteobacteria</taxon>
        <taxon>Hyphomicrobiales</taxon>
        <taxon>Nitrobacteraceae</taxon>
        <taxon>Bradyrhizobium</taxon>
    </lineage>
</organism>
<dbReference type="AlphaFoldDB" id="A0A6P1BC70"/>
<dbReference type="Proteomes" id="UP000468531">
    <property type="component" value="Unassembled WGS sequence"/>
</dbReference>
<comment type="caution">
    <text evidence="2">The sequence shown here is derived from an EMBL/GenBank/DDBJ whole genome shotgun (WGS) entry which is preliminary data.</text>
</comment>
<dbReference type="RefSeq" id="WP_163150853.1">
    <property type="nucleotide sequence ID" value="NZ_VKHP01000009.1"/>
</dbReference>
<gene>
    <name evidence="2" type="ORF">FNJ47_04360</name>
</gene>